<evidence type="ECO:0000313" key="2">
    <source>
        <dbReference type="Proteomes" id="UP000759537"/>
    </source>
</evidence>
<organism evidence="1 2">
    <name type="scientific">Russula ochroleuca</name>
    <dbReference type="NCBI Taxonomy" id="152965"/>
    <lineage>
        <taxon>Eukaryota</taxon>
        <taxon>Fungi</taxon>
        <taxon>Dikarya</taxon>
        <taxon>Basidiomycota</taxon>
        <taxon>Agaricomycotina</taxon>
        <taxon>Agaricomycetes</taxon>
        <taxon>Russulales</taxon>
        <taxon>Russulaceae</taxon>
        <taxon>Russula</taxon>
    </lineage>
</organism>
<reference evidence="1" key="1">
    <citation type="submission" date="2019-10" db="EMBL/GenBank/DDBJ databases">
        <authorList>
            <consortium name="DOE Joint Genome Institute"/>
            <person name="Kuo A."/>
            <person name="Miyauchi S."/>
            <person name="Kiss E."/>
            <person name="Drula E."/>
            <person name="Kohler A."/>
            <person name="Sanchez-Garcia M."/>
            <person name="Andreopoulos B."/>
            <person name="Barry K.W."/>
            <person name="Bonito G."/>
            <person name="Buee M."/>
            <person name="Carver A."/>
            <person name="Chen C."/>
            <person name="Cichocki N."/>
            <person name="Clum A."/>
            <person name="Culley D."/>
            <person name="Crous P.W."/>
            <person name="Fauchery L."/>
            <person name="Girlanda M."/>
            <person name="Hayes R."/>
            <person name="Keri Z."/>
            <person name="LaButti K."/>
            <person name="Lipzen A."/>
            <person name="Lombard V."/>
            <person name="Magnuson J."/>
            <person name="Maillard F."/>
            <person name="Morin E."/>
            <person name="Murat C."/>
            <person name="Nolan M."/>
            <person name="Ohm R."/>
            <person name="Pangilinan J."/>
            <person name="Pereira M."/>
            <person name="Perotto S."/>
            <person name="Peter M."/>
            <person name="Riley R."/>
            <person name="Sitrit Y."/>
            <person name="Stielow B."/>
            <person name="Szollosi G."/>
            <person name="Zifcakova L."/>
            <person name="Stursova M."/>
            <person name="Spatafora J.W."/>
            <person name="Tedersoo L."/>
            <person name="Vaario L.-M."/>
            <person name="Yamada A."/>
            <person name="Yan M."/>
            <person name="Wang P."/>
            <person name="Xu J."/>
            <person name="Bruns T."/>
            <person name="Baldrian P."/>
            <person name="Vilgalys R."/>
            <person name="Henrissat B."/>
            <person name="Grigoriev I.V."/>
            <person name="Hibbett D."/>
            <person name="Nagy L.G."/>
            <person name="Martin F.M."/>
        </authorList>
    </citation>
    <scope>NUCLEOTIDE SEQUENCE</scope>
    <source>
        <strain evidence="1">Prilba</strain>
    </source>
</reference>
<gene>
    <name evidence="1" type="ORF">DFH94DRAFT_631080</name>
</gene>
<accession>A0A9P5MW20</accession>
<dbReference type="OrthoDB" id="2802364at2759"/>
<dbReference type="AlphaFoldDB" id="A0A9P5MW20"/>
<comment type="caution">
    <text evidence="1">The sequence shown here is derived from an EMBL/GenBank/DDBJ whole genome shotgun (WGS) entry which is preliminary data.</text>
</comment>
<name>A0A9P5MW20_9AGAM</name>
<evidence type="ECO:0000313" key="1">
    <source>
        <dbReference type="EMBL" id="KAF8480276.1"/>
    </source>
</evidence>
<reference evidence="1" key="2">
    <citation type="journal article" date="2020" name="Nat. Commun.">
        <title>Large-scale genome sequencing of mycorrhizal fungi provides insights into the early evolution of symbiotic traits.</title>
        <authorList>
            <person name="Miyauchi S."/>
            <person name="Kiss E."/>
            <person name="Kuo A."/>
            <person name="Drula E."/>
            <person name="Kohler A."/>
            <person name="Sanchez-Garcia M."/>
            <person name="Morin E."/>
            <person name="Andreopoulos B."/>
            <person name="Barry K.W."/>
            <person name="Bonito G."/>
            <person name="Buee M."/>
            <person name="Carver A."/>
            <person name="Chen C."/>
            <person name="Cichocki N."/>
            <person name="Clum A."/>
            <person name="Culley D."/>
            <person name="Crous P.W."/>
            <person name="Fauchery L."/>
            <person name="Girlanda M."/>
            <person name="Hayes R.D."/>
            <person name="Keri Z."/>
            <person name="LaButti K."/>
            <person name="Lipzen A."/>
            <person name="Lombard V."/>
            <person name="Magnuson J."/>
            <person name="Maillard F."/>
            <person name="Murat C."/>
            <person name="Nolan M."/>
            <person name="Ohm R.A."/>
            <person name="Pangilinan J."/>
            <person name="Pereira M.F."/>
            <person name="Perotto S."/>
            <person name="Peter M."/>
            <person name="Pfister S."/>
            <person name="Riley R."/>
            <person name="Sitrit Y."/>
            <person name="Stielow J.B."/>
            <person name="Szollosi G."/>
            <person name="Zifcakova L."/>
            <person name="Stursova M."/>
            <person name="Spatafora J.W."/>
            <person name="Tedersoo L."/>
            <person name="Vaario L.M."/>
            <person name="Yamada A."/>
            <person name="Yan M."/>
            <person name="Wang P."/>
            <person name="Xu J."/>
            <person name="Bruns T."/>
            <person name="Baldrian P."/>
            <person name="Vilgalys R."/>
            <person name="Dunand C."/>
            <person name="Henrissat B."/>
            <person name="Grigoriev I.V."/>
            <person name="Hibbett D."/>
            <person name="Nagy L.G."/>
            <person name="Martin F.M."/>
        </authorList>
    </citation>
    <scope>NUCLEOTIDE SEQUENCE</scope>
    <source>
        <strain evidence="1">Prilba</strain>
    </source>
</reference>
<keyword evidence="2" id="KW-1185">Reference proteome</keyword>
<dbReference type="Proteomes" id="UP000759537">
    <property type="component" value="Unassembled WGS sequence"/>
</dbReference>
<proteinExistence type="predicted"/>
<protein>
    <submittedName>
        <fullName evidence="1">Uncharacterized protein</fullName>
    </submittedName>
</protein>
<dbReference type="EMBL" id="WHVB01000008">
    <property type="protein sequence ID" value="KAF8480276.1"/>
    <property type="molecule type" value="Genomic_DNA"/>
</dbReference>
<sequence length="260" mass="28339">MTQYPYQDSDEDPLRHTCHSSCLLPPAHHSFRALCYALNVAKTAPSSACRLTKTHQLAVLNRTSPVLPTHILAVHDAPLSDPNAPVTLIPINVDAFSRKLRTSVTNARHNPPGRVSVSSSSPFSPATAVSSMPLPATVIIPLVPFQVPHAPSVPLLLLYALGVRTNPSALAATLLPVSVAEEFPSAAAMAQAMAMQCLRENAGWRLLDRYTVYNQGMWKNVLALGLQDSRVMSVVQTVWNVTAESRKILARQRERQGDRE</sequence>